<dbReference type="AlphaFoldDB" id="A0A835EPP7"/>
<dbReference type="OrthoDB" id="675438at2759"/>
<dbReference type="EMBL" id="JACEFO010001778">
    <property type="protein sequence ID" value="KAF8703574.1"/>
    <property type="molecule type" value="Genomic_DNA"/>
</dbReference>
<keyword evidence="2" id="KW-1185">Reference proteome</keyword>
<evidence type="ECO:0000313" key="1">
    <source>
        <dbReference type="EMBL" id="KAF8703574.1"/>
    </source>
</evidence>
<dbReference type="Proteomes" id="UP000636709">
    <property type="component" value="Unassembled WGS sequence"/>
</dbReference>
<proteinExistence type="predicted"/>
<reference evidence="1" key="1">
    <citation type="submission" date="2020-07" db="EMBL/GenBank/DDBJ databases">
        <title>Genome sequence and genetic diversity analysis of an under-domesticated orphan crop, white fonio (Digitaria exilis).</title>
        <authorList>
            <person name="Bennetzen J.L."/>
            <person name="Chen S."/>
            <person name="Ma X."/>
            <person name="Wang X."/>
            <person name="Yssel A.E.J."/>
            <person name="Chaluvadi S.R."/>
            <person name="Johnson M."/>
            <person name="Gangashetty P."/>
            <person name="Hamidou F."/>
            <person name="Sanogo M.D."/>
            <person name="Zwaenepoel A."/>
            <person name="Wallace J."/>
            <person name="Van De Peer Y."/>
            <person name="Van Deynze A."/>
        </authorList>
    </citation>
    <scope>NUCLEOTIDE SEQUENCE</scope>
    <source>
        <tissue evidence="1">Leaves</tissue>
    </source>
</reference>
<sequence length="84" mass="9816">MLAFFGDFSVSLNEMIVLAQQDFGLQIFREVEILASWRIWKHRNAIIFYGAFDGAALSLDRWKQSFKDEFGLVLHRVKPSVKHE</sequence>
<evidence type="ECO:0000313" key="2">
    <source>
        <dbReference type="Proteomes" id="UP000636709"/>
    </source>
</evidence>
<gene>
    <name evidence="1" type="ORF">HU200_032388</name>
</gene>
<accession>A0A835EPP7</accession>
<name>A0A835EPP7_9POAL</name>
<organism evidence="1 2">
    <name type="scientific">Digitaria exilis</name>
    <dbReference type="NCBI Taxonomy" id="1010633"/>
    <lineage>
        <taxon>Eukaryota</taxon>
        <taxon>Viridiplantae</taxon>
        <taxon>Streptophyta</taxon>
        <taxon>Embryophyta</taxon>
        <taxon>Tracheophyta</taxon>
        <taxon>Spermatophyta</taxon>
        <taxon>Magnoliopsida</taxon>
        <taxon>Liliopsida</taxon>
        <taxon>Poales</taxon>
        <taxon>Poaceae</taxon>
        <taxon>PACMAD clade</taxon>
        <taxon>Panicoideae</taxon>
        <taxon>Panicodae</taxon>
        <taxon>Paniceae</taxon>
        <taxon>Anthephorinae</taxon>
        <taxon>Digitaria</taxon>
    </lineage>
</organism>
<protein>
    <submittedName>
        <fullName evidence="1">Uncharacterized protein</fullName>
    </submittedName>
</protein>
<comment type="caution">
    <text evidence="1">The sequence shown here is derived from an EMBL/GenBank/DDBJ whole genome shotgun (WGS) entry which is preliminary data.</text>
</comment>